<dbReference type="InterPro" id="IPR037176">
    <property type="entry name" value="Osmotin/thaumatin-like_sf"/>
</dbReference>
<evidence type="ECO:0000313" key="2">
    <source>
        <dbReference type="EMBL" id="ETO84327.1"/>
    </source>
</evidence>
<dbReference type="InterPro" id="IPR001938">
    <property type="entry name" value="Thaumatin"/>
</dbReference>
<dbReference type="Proteomes" id="UP000028582">
    <property type="component" value="Unassembled WGS sequence"/>
</dbReference>
<name>A0A081AZL6_PHYNI</name>
<dbReference type="EMBL" id="ANJA01000334">
    <property type="protein sequence ID" value="ETO84327.1"/>
    <property type="molecule type" value="Genomic_DNA"/>
</dbReference>
<accession>A0A081AZL6</accession>
<dbReference type="PANTHER" id="PTHR31737">
    <property type="entry name" value="PROTEIN TOS1"/>
    <property type="match status" value="1"/>
</dbReference>
<dbReference type="PANTHER" id="PTHR31737:SF2">
    <property type="entry name" value="PROTEIN TOS1"/>
    <property type="match status" value="1"/>
</dbReference>
<gene>
    <name evidence="2" type="ORF">F444_01741</name>
</gene>
<feature type="signal peptide" evidence="1">
    <location>
        <begin position="1"/>
        <end position="20"/>
    </location>
</feature>
<protein>
    <recommendedName>
        <fullName evidence="4">Thaumatin-like protein</fullName>
    </recommendedName>
</protein>
<dbReference type="SMART" id="SM00205">
    <property type="entry name" value="THN"/>
    <property type="match status" value="1"/>
</dbReference>
<dbReference type="AlphaFoldDB" id="A0A081AZL6"/>
<dbReference type="PROSITE" id="PS51367">
    <property type="entry name" value="THAUMATIN_2"/>
    <property type="match status" value="1"/>
</dbReference>
<organism evidence="2 3">
    <name type="scientific">Phytophthora nicotianae P1976</name>
    <dbReference type="NCBI Taxonomy" id="1317066"/>
    <lineage>
        <taxon>Eukaryota</taxon>
        <taxon>Sar</taxon>
        <taxon>Stramenopiles</taxon>
        <taxon>Oomycota</taxon>
        <taxon>Peronosporomycetes</taxon>
        <taxon>Peronosporales</taxon>
        <taxon>Peronosporaceae</taxon>
        <taxon>Phytophthora</taxon>
    </lineage>
</organism>
<evidence type="ECO:0000256" key="1">
    <source>
        <dbReference type="SAM" id="SignalP"/>
    </source>
</evidence>
<dbReference type="Gene3D" id="2.60.110.10">
    <property type="entry name" value="Thaumatin"/>
    <property type="match status" value="1"/>
</dbReference>
<reference evidence="2 3" key="1">
    <citation type="submission" date="2013-11" db="EMBL/GenBank/DDBJ databases">
        <title>The Genome Sequence of Phytophthora parasitica P1976.</title>
        <authorList>
            <consortium name="The Broad Institute Genomics Platform"/>
            <person name="Russ C."/>
            <person name="Tyler B."/>
            <person name="Panabieres F."/>
            <person name="Shan W."/>
            <person name="Tripathy S."/>
            <person name="Grunwald N."/>
            <person name="Machado M."/>
            <person name="Johnson C.S."/>
            <person name="Walker B."/>
            <person name="Young S."/>
            <person name="Zeng Q."/>
            <person name="Gargeya S."/>
            <person name="Fitzgerald M."/>
            <person name="Haas B."/>
            <person name="Abouelleil A."/>
            <person name="Allen A.W."/>
            <person name="Alvarado L."/>
            <person name="Arachchi H.M."/>
            <person name="Berlin A.M."/>
            <person name="Chapman S.B."/>
            <person name="Gainer-Dewar J."/>
            <person name="Goldberg J."/>
            <person name="Griggs A."/>
            <person name="Gujja S."/>
            <person name="Hansen M."/>
            <person name="Howarth C."/>
            <person name="Imamovic A."/>
            <person name="Ireland A."/>
            <person name="Larimer J."/>
            <person name="McCowan C."/>
            <person name="Murphy C."/>
            <person name="Pearson M."/>
            <person name="Poon T.W."/>
            <person name="Priest M."/>
            <person name="Roberts A."/>
            <person name="Saif S."/>
            <person name="Shea T."/>
            <person name="Sisk P."/>
            <person name="Sykes S."/>
            <person name="Wortman J."/>
            <person name="Nusbaum C."/>
            <person name="Birren B."/>
        </authorList>
    </citation>
    <scope>NUCLEOTIDE SEQUENCE [LARGE SCALE GENOMIC DNA]</scope>
    <source>
        <strain evidence="2 3">P1976</strain>
    </source>
</reference>
<feature type="chain" id="PRO_5001754651" description="Thaumatin-like protein" evidence="1">
    <location>
        <begin position="21"/>
        <end position="179"/>
    </location>
</feature>
<evidence type="ECO:0008006" key="4">
    <source>
        <dbReference type="Google" id="ProtNLM"/>
    </source>
</evidence>
<proteinExistence type="predicted"/>
<dbReference type="SUPFAM" id="SSF49870">
    <property type="entry name" value="Osmotin, thaumatin-like protein"/>
    <property type="match status" value="1"/>
</dbReference>
<evidence type="ECO:0000313" key="3">
    <source>
        <dbReference type="Proteomes" id="UP000028582"/>
    </source>
</evidence>
<comment type="caution">
    <text evidence="2">The sequence shown here is derived from an EMBL/GenBank/DDBJ whole genome shotgun (WGS) entry which is preliminary data.</text>
</comment>
<sequence length="179" mass="19092">MQLYTLVMTILGATIATVNGIPVIFHNNCATSIGLYNNEYTETIKSGRSSTRDLQEGFSGMFRNGMNPQATLAEFSVSWGFLWYDISIIPTSPQSGPGQCSSLADCKRVTGGVGFNTPIQIAPSGCAAITCLADGCSDAYNFPGDNSKTHACPNTTPNVDVTFCPGNAKPKRPHRSLRS</sequence>
<keyword evidence="1" id="KW-0732">Signal</keyword>
<dbReference type="OrthoDB" id="430315at2759"/>